<evidence type="ECO:0000256" key="10">
    <source>
        <dbReference type="SAM" id="MobiDB-lite"/>
    </source>
</evidence>
<feature type="coiled-coil region" evidence="9">
    <location>
        <begin position="267"/>
        <end position="465"/>
    </location>
</feature>
<feature type="region of interest" description="Disordered" evidence="10">
    <location>
        <begin position="34"/>
        <end position="56"/>
    </location>
</feature>
<dbReference type="InterPro" id="IPR038591">
    <property type="entry name" value="NolW-like_sf"/>
</dbReference>
<dbReference type="Pfam" id="PF07660">
    <property type="entry name" value="STN"/>
    <property type="match status" value="1"/>
</dbReference>
<evidence type="ECO:0000256" key="5">
    <source>
        <dbReference type="ARBA" id="ARBA00023136"/>
    </source>
</evidence>
<dbReference type="Pfam" id="PF00263">
    <property type="entry name" value="Secretin"/>
    <property type="match status" value="1"/>
</dbReference>
<dbReference type="Proteomes" id="UP000249799">
    <property type="component" value="Chromosome"/>
</dbReference>
<organism evidence="11 12">
    <name type="scientific">Bradymonas sediminis</name>
    <dbReference type="NCBI Taxonomy" id="1548548"/>
    <lineage>
        <taxon>Bacteria</taxon>
        <taxon>Deltaproteobacteria</taxon>
        <taxon>Bradymonadales</taxon>
        <taxon>Bradymonadaceae</taxon>
        <taxon>Bradymonas</taxon>
    </lineage>
</organism>
<dbReference type="OrthoDB" id="9775455at2"/>
<feature type="compositionally biased region" description="Polar residues" evidence="10">
    <location>
        <begin position="607"/>
        <end position="619"/>
    </location>
</feature>
<dbReference type="PRINTS" id="PR00811">
    <property type="entry name" value="BCTERIALGSPD"/>
</dbReference>
<keyword evidence="9" id="KW-0175">Coiled coil</keyword>
<name>A0A2Z4FHJ8_9DELT</name>
<evidence type="ECO:0000256" key="3">
    <source>
        <dbReference type="ARBA" id="ARBA00022729"/>
    </source>
</evidence>
<evidence type="ECO:0000256" key="9">
    <source>
        <dbReference type="SAM" id="Coils"/>
    </source>
</evidence>
<evidence type="ECO:0000256" key="4">
    <source>
        <dbReference type="ARBA" id="ARBA00022927"/>
    </source>
</evidence>
<dbReference type="PANTHER" id="PTHR30604:SF1">
    <property type="entry name" value="DNA UTILIZATION PROTEIN HOFQ"/>
    <property type="match status" value="1"/>
</dbReference>
<gene>
    <name evidence="11" type="ORF">DN745_03030</name>
</gene>
<dbReference type="InterPro" id="IPR013355">
    <property type="entry name" value="Pilus_4_PilQ"/>
</dbReference>
<keyword evidence="12" id="KW-1185">Reference proteome</keyword>
<reference evidence="11 12" key="1">
    <citation type="submission" date="2018-06" db="EMBL/GenBank/DDBJ databases">
        <title>Lujinxingia sediminis gen. nov. sp. nov., a new facultative anaerobic member of the class Deltaproteobacteria, and proposal of Lujinxingaceae fam. nov.</title>
        <authorList>
            <person name="Guo L.-Y."/>
            <person name="Li C.-M."/>
            <person name="Wang S."/>
            <person name="Du Z.-J."/>
        </authorList>
    </citation>
    <scope>NUCLEOTIDE SEQUENCE [LARGE SCALE GENOMIC DNA]</scope>
    <source>
        <strain evidence="11 12">FA350</strain>
    </source>
</reference>
<evidence type="ECO:0000256" key="2">
    <source>
        <dbReference type="ARBA" id="ARBA00022448"/>
    </source>
</evidence>
<keyword evidence="5" id="KW-0472">Membrane</keyword>
<comment type="subcellular location">
    <subcellularLocation>
        <location evidence="8">Cell outer membrane</location>
    </subcellularLocation>
    <subcellularLocation>
        <location evidence="1">Membrane</location>
    </subcellularLocation>
</comment>
<dbReference type="AlphaFoldDB" id="A0A2Z4FHJ8"/>
<dbReference type="InterPro" id="IPR005644">
    <property type="entry name" value="NolW-like"/>
</dbReference>
<proteinExistence type="inferred from homology"/>
<evidence type="ECO:0000256" key="8">
    <source>
        <dbReference type="RuleBase" id="RU004004"/>
    </source>
</evidence>
<dbReference type="NCBIfam" id="TIGR02515">
    <property type="entry name" value="IV_pilus_PilQ"/>
    <property type="match status" value="1"/>
</dbReference>
<keyword evidence="6" id="KW-0998">Cell outer membrane</keyword>
<dbReference type="InterPro" id="IPR021731">
    <property type="entry name" value="AMIN_dom"/>
</dbReference>
<evidence type="ECO:0000256" key="6">
    <source>
        <dbReference type="ARBA" id="ARBA00023237"/>
    </source>
</evidence>
<dbReference type="Gene3D" id="3.30.1370.120">
    <property type="match status" value="1"/>
</dbReference>
<dbReference type="Gene3D" id="1.10.287.1490">
    <property type="match status" value="1"/>
</dbReference>
<feature type="coiled-coil region" evidence="9">
    <location>
        <begin position="207"/>
        <end position="241"/>
    </location>
</feature>
<dbReference type="InterPro" id="IPR004846">
    <property type="entry name" value="T2SS/T3SS_dom"/>
</dbReference>
<keyword evidence="4" id="KW-0653">Protein transport</keyword>
<dbReference type="GO" id="GO:0009306">
    <property type="term" value="P:protein secretion"/>
    <property type="evidence" value="ECO:0007669"/>
    <property type="project" value="InterPro"/>
</dbReference>
<dbReference type="Pfam" id="PF11741">
    <property type="entry name" value="AMIN"/>
    <property type="match status" value="1"/>
</dbReference>
<evidence type="ECO:0000256" key="1">
    <source>
        <dbReference type="ARBA" id="ARBA00004370"/>
    </source>
</evidence>
<dbReference type="InterPro" id="IPR001775">
    <property type="entry name" value="GspD/PilQ"/>
</dbReference>
<dbReference type="Pfam" id="PF03958">
    <property type="entry name" value="Secretin_N"/>
    <property type="match status" value="1"/>
</dbReference>
<evidence type="ECO:0000313" key="11">
    <source>
        <dbReference type="EMBL" id="AWV88370.1"/>
    </source>
</evidence>
<dbReference type="GO" id="GO:0009279">
    <property type="term" value="C:cell outer membrane"/>
    <property type="evidence" value="ECO:0007669"/>
    <property type="project" value="UniProtKB-SubCell"/>
</dbReference>
<feature type="region of interest" description="Disordered" evidence="10">
    <location>
        <begin position="596"/>
        <end position="634"/>
    </location>
</feature>
<keyword evidence="2 8" id="KW-0813">Transport</keyword>
<dbReference type="Gene3D" id="2.60.40.3500">
    <property type="match status" value="1"/>
</dbReference>
<dbReference type="EMBL" id="CP030032">
    <property type="protein sequence ID" value="AWV88370.1"/>
    <property type="molecule type" value="Genomic_DNA"/>
</dbReference>
<dbReference type="InterPro" id="IPR011662">
    <property type="entry name" value="Secretin/TonB_short_N"/>
</dbReference>
<dbReference type="Gene3D" id="3.30.1370.130">
    <property type="match status" value="1"/>
</dbReference>
<comment type="similarity">
    <text evidence="7">Belongs to the bacterial secretin family.</text>
</comment>
<dbReference type="KEGG" id="bsed:DN745_03030"/>
<accession>A0A2Z4FHJ8</accession>
<evidence type="ECO:0000313" key="12">
    <source>
        <dbReference type="Proteomes" id="UP000249799"/>
    </source>
</evidence>
<dbReference type="InterPro" id="IPR051808">
    <property type="entry name" value="Type_IV_pilus_biogenesis"/>
</dbReference>
<evidence type="ECO:0000256" key="7">
    <source>
        <dbReference type="RuleBase" id="RU004003"/>
    </source>
</evidence>
<dbReference type="PANTHER" id="PTHR30604">
    <property type="entry name" value="PROTEIN TRANSPORT PROTEIN HOFQ"/>
    <property type="match status" value="1"/>
</dbReference>
<protein>
    <submittedName>
        <fullName evidence="11">Uncharacterized protein</fullName>
    </submittedName>
</protein>
<keyword evidence="3" id="KW-0732">Signal</keyword>
<sequence>MKVDRNKDVNADTTALNSLETLRAGANNTMKLMNQKNSSPLKPTRPNSRVVSSLSGRSHAMRRTLSALCLCTLAGFGGSVLTPTTAFAQGSAATSVKSSGALQVREADDGTYIRLRGTGEPTFSVFKLTNPLRLFVDVSGWEPASGDSASAATQNVSNGVISKVALVGVDENARPITRLIIGFDEAAHYDVKADGNDIVVFVDGAKRQQAPRNLAQVQQRTKQLEAERQAALKRAAELSNALGSARSELDSVAHEKDQVKARLAKMAADAQRSAQKVDTQIAKLEAAQNRQRELETQIDKLRASLAQGNESVRSELAEFEKTRDQLNNRLKTQRSELQAARTQADKANQRVAEIQALVNQRESEITRLRAELQQTRARQKEVAKGNESLEAARKKNAQELASLQKLRQQLKGEQQRMAALETKRQAEQTRLAELASERQAAQRQLADTESQLAERRQELEAIRSRENLPAARAVALNAQEANSVRDIRLETVNGRSRIIVELNRASSSFETLPSKDSRAVMILNNVSLPDALERTLSSDAQSGAVRLLSSYTDREGNVRVEAELGGKTSEIIRQDGNQVVWEFAPEMTEELAQNAPQNTVHPGGQARPSTQGTSFTSAPPNYPRTVADPSKVSTVPGMKRKRLTIDLRSADIQNVLRLLAKEGGVNIISGDGVKGSVTMRLRSVPLDQVFLTVLNSQGLGFEVRGNVIRVAPQATLLAEQKARAEARASAQQLEPLEVFLMPVNYAAASEMQPQVQGLLSPRGSVTVDARTNTLIIKDLAANLTPIRALVESLDSQVPQVLIEARIVETNDTFTRQLGIQWGGDFSFSQGNGNPTGLIFPSVLGVAGGATDGETNATGTSSNPNFAVNLPAPAGTGSGGAIGLTMGSVGGAVNLNLRLSAMEASGHAKIVSAPRILTMDNTEATISQGTSIPISVVSAAGVQTVFVDATLELTVTPHVTPDGNVQLKISASKNEPDFQNTGARGDPTIIRKQAETELLIKDGDTTVIGGIYTRNSGSSLSAVPFLHKIPILGALFKSTSTSERRTELLIFITPRIVNRQESLGSNRAGGSVDMD</sequence>